<organism evidence="8 9">
    <name type="scientific">Alkalimarinus sediminis</name>
    <dbReference type="NCBI Taxonomy" id="1632866"/>
    <lineage>
        <taxon>Bacteria</taxon>
        <taxon>Pseudomonadati</taxon>
        <taxon>Pseudomonadota</taxon>
        <taxon>Gammaproteobacteria</taxon>
        <taxon>Alteromonadales</taxon>
        <taxon>Alteromonadaceae</taxon>
        <taxon>Alkalimarinus</taxon>
    </lineage>
</organism>
<dbReference type="InterPro" id="IPR012337">
    <property type="entry name" value="RNaseH-like_sf"/>
</dbReference>
<keyword evidence="2" id="KW-0540">Nuclease</keyword>
<evidence type="ECO:0000259" key="7">
    <source>
        <dbReference type="PROSITE" id="PS50164"/>
    </source>
</evidence>
<dbReference type="KEGG" id="asem:NNL22_14245"/>
<dbReference type="SUPFAM" id="SSF82771">
    <property type="entry name" value="GIY-YIG endonuclease"/>
    <property type="match status" value="1"/>
</dbReference>
<evidence type="ECO:0000256" key="4">
    <source>
        <dbReference type="ARBA" id="ARBA00025483"/>
    </source>
</evidence>
<comment type="subunit">
    <text evidence="5">DNA polymerase III contains a core (composed of alpha, epsilon and theta chains) that associates with a tau subunit. This core dimerizes to form the POLIII' complex. PolIII' associates with the gamma complex (composed of gamma, delta, delta', psi and chi chains) and with the beta chain to form the complete DNA polymerase III complex.</text>
</comment>
<dbReference type="EMBL" id="CP101527">
    <property type="protein sequence ID" value="UZW74171.1"/>
    <property type="molecule type" value="Genomic_DNA"/>
</dbReference>
<dbReference type="Pfam" id="PF00929">
    <property type="entry name" value="RNase_T"/>
    <property type="match status" value="1"/>
</dbReference>
<dbReference type="Gene3D" id="3.40.1440.10">
    <property type="entry name" value="GIY-YIG endonuclease"/>
    <property type="match status" value="1"/>
</dbReference>
<dbReference type="GO" id="GO:0006289">
    <property type="term" value="P:nucleotide-excision repair"/>
    <property type="evidence" value="ECO:0007669"/>
    <property type="project" value="InterPro"/>
</dbReference>
<keyword evidence="3 8" id="KW-0378">Hydrolase</keyword>
<dbReference type="EC" id="2.7.7.7" evidence="1"/>
<comment type="function">
    <text evidence="4">DNA polymerase III is a complex, multichain enzyme responsible for most of the replicative synthesis in bacteria. The epsilon subunit contain the editing function and is a proofreading 3'-5' exonuclease.</text>
</comment>
<dbReference type="NCBIfam" id="TIGR00573">
    <property type="entry name" value="dnaq"/>
    <property type="match status" value="1"/>
</dbReference>
<dbReference type="InterPro" id="IPR013520">
    <property type="entry name" value="Ribonucl_H"/>
</dbReference>
<feature type="domain" description="GIY-YIG" evidence="7">
    <location>
        <begin position="203"/>
        <end position="281"/>
    </location>
</feature>
<reference evidence="8" key="1">
    <citation type="submission" date="2022-07" db="EMBL/GenBank/DDBJ databases">
        <title>Alkalimarinus sp. nov., isolated from gut of a Alitta virens.</title>
        <authorList>
            <person name="Yang A.I."/>
            <person name="Shin N.-R."/>
        </authorList>
    </citation>
    <scope>NUCLEOTIDE SEQUENCE</scope>
    <source>
        <strain evidence="8">FA028</strain>
    </source>
</reference>
<dbReference type="CDD" id="cd10434">
    <property type="entry name" value="GIY-YIG_UvrC_Cho"/>
    <property type="match status" value="1"/>
</dbReference>
<evidence type="ECO:0000256" key="2">
    <source>
        <dbReference type="ARBA" id="ARBA00022722"/>
    </source>
</evidence>
<dbReference type="GO" id="GO:0045004">
    <property type="term" value="P:DNA replication proofreading"/>
    <property type="evidence" value="ECO:0007669"/>
    <property type="project" value="TreeGrafter"/>
</dbReference>
<proteinExistence type="predicted"/>
<evidence type="ECO:0000313" key="9">
    <source>
        <dbReference type="Proteomes" id="UP001164472"/>
    </source>
</evidence>
<keyword evidence="9" id="KW-1185">Reference proteome</keyword>
<dbReference type="Gene3D" id="3.30.420.10">
    <property type="entry name" value="Ribonuclease H-like superfamily/Ribonuclease H"/>
    <property type="match status" value="1"/>
</dbReference>
<evidence type="ECO:0000256" key="3">
    <source>
        <dbReference type="ARBA" id="ARBA00022839"/>
    </source>
</evidence>
<dbReference type="RefSeq" id="WP_251811228.1">
    <property type="nucleotide sequence ID" value="NZ_CP101527.1"/>
</dbReference>
<dbReference type="Pfam" id="PF01541">
    <property type="entry name" value="GIY-YIG"/>
    <property type="match status" value="1"/>
</dbReference>
<dbReference type="InterPro" id="IPR036397">
    <property type="entry name" value="RNaseH_sf"/>
</dbReference>
<dbReference type="InterPro" id="IPR000305">
    <property type="entry name" value="GIY-YIG_endonuc"/>
</dbReference>
<sequence length="474" mass="53494">MSNMLSQTFVFIDLETTGGSAPSDRIIEIGLKKVIDGEVVDEWQSLVNPEKTIPPFIENYTGISNEMVQDAPLFSEVACTLKSKLEGAVFVAHNARFDYSFVKSEFRRIHQPFSAKVLCTVKLSRQLYPQYIKHSMDALIARHELPAGPRHRAMGDVDSMLAFFLHALNERGEAEVETVIGKILKRPSLPSHLPADALDELPQTSGVYRFFGENEVLLYVGKANNIYQRVMSHFISDHNTAKGVMMSQSVRRIEWTETAGELGALLLELKQIKTLKPIHNKRSRSVNSLHSFTLVANKSGYLMLQPVQEVDILRLNEFYGLFKSKKIAEKAIQGINTKNELCATLLGLDRGAGPCFQHKIGRCKGACLGEEDVTRYNLRVQIAFHSLQLKKWPYKSAIGVKERHPFTGKTDIHILYGWVHLGTVNSDEALVNFNVDDHVRACLEGDYRFDEDAYRVITKMLSTPKISTHIIEFN</sequence>
<protein>
    <recommendedName>
        <fullName evidence="1">DNA-directed DNA polymerase</fullName>
        <ecNumber evidence="1">2.7.7.7</ecNumber>
    </recommendedName>
</protein>
<dbReference type="AlphaFoldDB" id="A0A9E8HPK7"/>
<dbReference type="GO" id="GO:0005829">
    <property type="term" value="C:cytosol"/>
    <property type="evidence" value="ECO:0007669"/>
    <property type="project" value="TreeGrafter"/>
</dbReference>
<dbReference type="GO" id="GO:0008408">
    <property type="term" value="F:3'-5' exonuclease activity"/>
    <property type="evidence" value="ECO:0007669"/>
    <property type="project" value="TreeGrafter"/>
</dbReference>
<dbReference type="SMART" id="SM00479">
    <property type="entry name" value="EXOIII"/>
    <property type="match status" value="1"/>
</dbReference>
<accession>A0A9E8HPK7</accession>
<gene>
    <name evidence="8" type="ORF">NNL22_14245</name>
</gene>
<evidence type="ECO:0000313" key="8">
    <source>
        <dbReference type="EMBL" id="UZW74171.1"/>
    </source>
</evidence>
<dbReference type="GO" id="GO:0003677">
    <property type="term" value="F:DNA binding"/>
    <property type="evidence" value="ECO:0007669"/>
    <property type="project" value="InterPro"/>
</dbReference>
<dbReference type="InterPro" id="IPR047296">
    <property type="entry name" value="GIY-YIG_UvrC_Cho"/>
</dbReference>
<name>A0A9E8HPK7_9ALTE</name>
<dbReference type="PANTHER" id="PTHR30231:SF37">
    <property type="entry name" value="EXODEOXYRIBONUCLEASE 10"/>
    <property type="match status" value="1"/>
</dbReference>
<dbReference type="InterPro" id="IPR006054">
    <property type="entry name" value="DnaQ"/>
</dbReference>
<dbReference type="PANTHER" id="PTHR30231">
    <property type="entry name" value="DNA POLYMERASE III SUBUNIT EPSILON"/>
    <property type="match status" value="1"/>
</dbReference>
<dbReference type="SMART" id="SM00465">
    <property type="entry name" value="GIYc"/>
    <property type="match status" value="1"/>
</dbReference>
<evidence type="ECO:0000256" key="5">
    <source>
        <dbReference type="ARBA" id="ARBA00026073"/>
    </source>
</evidence>
<keyword evidence="3 8" id="KW-0269">Exonuclease</keyword>
<dbReference type="FunFam" id="3.30.420.10:FF:000045">
    <property type="entry name" value="3'-5' exonuclease DinG"/>
    <property type="match status" value="1"/>
</dbReference>
<dbReference type="InterPro" id="IPR035901">
    <property type="entry name" value="GIY-YIG_endonuc_sf"/>
</dbReference>
<dbReference type="CDD" id="cd06127">
    <property type="entry name" value="DEDDh"/>
    <property type="match status" value="1"/>
</dbReference>
<dbReference type="PROSITE" id="PS50164">
    <property type="entry name" value="GIY_YIG"/>
    <property type="match status" value="1"/>
</dbReference>
<dbReference type="GO" id="GO:0003887">
    <property type="term" value="F:DNA-directed DNA polymerase activity"/>
    <property type="evidence" value="ECO:0007669"/>
    <property type="project" value="UniProtKB-EC"/>
</dbReference>
<dbReference type="SUPFAM" id="SSF53098">
    <property type="entry name" value="Ribonuclease H-like"/>
    <property type="match status" value="1"/>
</dbReference>
<evidence type="ECO:0000256" key="1">
    <source>
        <dbReference type="ARBA" id="ARBA00012417"/>
    </source>
</evidence>
<comment type="catalytic activity">
    <reaction evidence="6">
        <text>DNA(n) + a 2'-deoxyribonucleoside 5'-triphosphate = DNA(n+1) + diphosphate</text>
        <dbReference type="Rhea" id="RHEA:22508"/>
        <dbReference type="Rhea" id="RHEA-COMP:17339"/>
        <dbReference type="Rhea" id="RHEA-COMP:17340"/>
        <dbReference type="ChEBI" id="CHEBI:33019"/>
        <dbReference type="ChEBI" id="CHEBI:61560"/>
        <dbReference type="ChEBI" id="CHEBI:173112"/>
        <dbReference type="EC" id="2.7.7.7"/>
    </reaction>
</comment>
<evidence type="ECO:0000256" key="6">
    <source>
        <dbReference type="ARBA" id="ARBA00049244"/>
    </source>
</evidence>
<dbReference type="Proteomes" id="UP001164472">
    <property type="component" value="Chromosome"/>
</dbReference>